<feature type="compositionally biased region" description="Basic and acidic residues" evidence="1">
    <location>
        <begin position="435"/>
        <end position="446"/>
    </location>
</feature>
<dbReference type="EMBL" id="JANBOH010000194">
    <property type="protein sequence ID" value="KAJ1644090.1"/>
    <property type="molecule type" value="Genomic_DNA"/>
</dbReference>
<feature type="transmembrane region" description="Helical" evidence="2">
    <location>
        <begin position="305"/>
        <end position="322"/>
    </location>
</feature>
<feature type="transmembrane region" description="Helical" evidence="2">
    <location>
        <begin position="268"/>
        <end position="293"/>
    </location>
</feature>
<keyword evidence="5" id="KW-1185">Reference proteome</keyword>
<sequence>MGLLQQHRERQKNLLPLFSPELRAMRMAFLKGLWQMFLVFTCVFWISISFLYGAGYDTARHMKDARFIFRNFDSSPAATNISQMIIKAFEPEGMVTLVDHTNDRTFDSIEAIKHAVWVGDSWGAIVVNEGFGDRLSKALTEGADYEPTQAVTLISEESRHFFKVMIATKSIQAALTALEVPFSQMVFQDQVAQGNTPASIIGRANPQALVLPYSYAVDNIAPYHFDMSMYILSVTLSLCMVVGSFIPSNMWKTIEEPFFKQVKIPQIIALRLVVNIVWAIFICIQATGIVFAFSGPTWSPNAGDFFGLFGLFLLNTFAFTFFIDCLQNWVHPRFLLGAYFTTLFVDIAAAIFGPELNNHFFRITYAMPFLLTGISMRTLLTNGSYAKFNYTITVVVLWAVFWWVVSVFLISRKARLVRAGKLLMSNVPPPLGTDSHQHEINKEKSPAVDSSSEPDTRAQSQTPVSSETTPGSSSSNSMSSAAPGSASRRHEVSGSDIEIEDM</sequence>
<evidence type="ECO:0000256" key="1">
    <source>
        <dbReference type="SAM" id="MobiDB-lite"/>
    </source>
</evidence>
<feature type="transmembrane region" description="Helical" evidence="2">
    <location>
        <begin position="33"/>
        <end position="54"/>
    </location>
</feature>
<comment type="caution">
    <text evidence="4">The sequence shown here is derived from an EMBL/GenBank/DDBJ whole genome shotgun (WGS) entry which is preliminary data.</text>
</comment>
<evidence type="ECO:0000256" key="2">
    <source>
        <dbReference type="SAM" id="Phobius"/>
    </source>
</evidence>
<proteinExistence type="predicted"/>
<dbReference type="InterPro" id="IPR022703">
    <property type="entry name" value="DUF3533"/>
</dbReference>
<feature type="domain" description="DUF3533" evidence="3">
    <location>
        <begin position="37"/>
        <end position="403"/>
    </location>
</feature>
<dbReference type="PANTHER" id="PTHR34814:SF2">
    <property type="entry name" value="DUF3533 DOMAIN-CONTAINING PROTEIN"/>
    <property type="match status" value="1"/>
</dbReference>
<evidence type="ECO:0000313" key="4">
    <source>
        <dbReference type="EMBL" id="KAJ1644090.1"/>
    </source>
</evidence>
<keyword evidence="2" id="KW-0812">Transmembrane</keyword>
<feature type="compositionally biased region" description="Low complexity" evidence="1">
    <location>
        <begin position="462"/>
        <end position="486"/>
    </location>
</feature>
<organism evidence="4 5">
    <name type="scientific">Coemansia asiatica</name>
    <dbReference type="NCBI Taxonomy" id="1052880"/>
    <lineage>
        <taxon>Eukaryota</taxon>
        <taxon>Fungi</taxon>
        <taxon>Fungi incertae sedis</taxon>
        <taxon>Zoopagomycota</taxon>
        <taxon>Kickxellomycotina</taxon>
        <taxon>Kickxellomycetes</taxon>
        <taxon>Kickxellales</taxon>
        <taxon>Kickxellaceae</taxon>
        <taxon>Coemansia</taxon>
    </lineage>
</organism>
<evidence type="ECO:0000313" key="5">
    <source>
        <dbReference type="Proteomes" id="UP001145021"/>
    </source>
</evidence>
<dbReference type="AlphaFoldDB" id="A0A9W7XGJ9"/>
<feature type="transmembrane region" description="Helical" evidence="2">
    <location>
        <begin position="227"/>
        <end position="247"/>
    </location>
</feature>
<keyword evidence="2" id="KW-1133">Transmembrane helix</keyword>
<dbReference type="GO" id="GO:0016020">
    <property type="term" value="C:membrane"/>
    <property type="evidence" value="ECO:0007669"/>
    <property type="project" value="TreeGrafter"/>
</dbReference>
<keyword evidence="2" id="KW-0472">Membrane</keyword>
<feature type="transmembrane region" description="Helical" evidence="2">
    <location>
        <begin position="334"/>
        <end position="353"/>
    </location>
</feature>
<dbReference type="Proteomes" id="UP001145021">
    <property type="component" value="Unassembled WGS sequence"/>
</dbReference>
<reference evidence="4" key="1">
    <citation type="submission" date="2022-07" db="EMBL/GenBank/DDBJ databases">
        <title>Phylogenomic reconstructions and comparative analyses of Kickxellomycotina fungi.</title>
        <authorList>
            <person name="Reynolds N.K."/>
            <person name="Stajich J.E."/>
            <person name="Barry K."/>
            <person name="Grigoriev I.V."/>
            <person name="Crous P."/>
            <person name="Smith M.E."/>
        </authorList>
    </citation>
    <scope>NUCLEOTIDE SEQUENCE</scope>
    <source>
        <strain evidence="4">NBRC 105413</strain>
    </source>
</reference>
<feature type="region of interest" description="Disordered" evidence="1">
    <location>
        <begin position="429"/>
        <end position="502"/>
    </location>
</feature>
<gene>
    <name evidence="4" type="ORF">LPJ64_004211</name>
</gene>
<feature type="transmembrane region" description="Helical" evidence="2">
    <location>
        <begin position="388"/>
        <end position="410"/>
    </location>
</feature>
<evidence type="ECO:0000259" key="3">
    <source>
        <dbReference type="Pfam" id="PF12051"/>
    </source>
</evidence>
<feature type="compositionally biased region" description="Polar residues" evidence="1">
    <location>
        <begin position="448"/>
        <end position="461"/>
    </location>
</feature>
<dbReference type="InterPro" id="IPR053001">
    <property type="entry name" value="MNNG_permease-like"/>
</dbReference>
<protein>
    <recommendedName>
        <fullName evidence="3">DUF3533 domain-containing protein</fullName>
    </recommendedName>
</protein>
<accession>A0A9W7XGJ9</accession>
<dbReference type="Pfam" id="PF12051">
    <property type="entry name" value="DUF3533"/>
    <property type="match status" value="1"/>
</dbReference>
<dbReference type="PANTHER" id="PTHR34814">
    <property type="entry name" value="NITROSOGUANIDINE RESISTANCE PROTEIN SNG1"/>
    <property type="match status" value="1"/>
</dbReference>
<name>A0A9W7XGJ9_9FUNG</name>